<dbReference type="Gene3D" id="3.80.10.10">
    <property type="entry name" value="Ribonuclease Inhibitor"/>
    <property type="match status" value="1"/>
</dbReference>
<evidence type="ECO:0000256" key="7">
    <source>
        <dbReference type="ARBA" id="ARBA00055149"/>
    </source>
</evidence>
<reference evidence="11" key="2">
    <citation type="submission" date="2025-08" db="UniProtKB">
        <authorList>
            <consortium name="Ensembl"/>
        </authorList>
    </citation>
    <scope>IDENTIFICATION</scope>
</reference>
<proteinExistence type="predicted"/>
<dbReference type="PANTHER" id="PTHR10901:SF5">
    <property type="entry name" value="LEIOMODIN-1"/>
    <property type="match status" value="1"/>
</dbReference>
<dbReference type="SUPFAM" id="SSF52047">
    <property type="entry name" value="RNI-like"/>
    <property type="match status" value="1"/>
</dbReference>
<dbReference type="PANTHER" id="PTHR10901">
    <property type="entry name" value="TROPOMODULIN"/>
    <property type="match status" value="1"/>
</dbReference>
<feature type="compositionally biased region" description="Basic and acidic residues" evidence="9">
    <location>
        <begin position="76"/>
        <end position="114"/>
    </location>
</feature>
<keyword evidence="3" id="KW-0963">Cytoplasm</keyword>
<evidence type="ECO:0000256" key="3">
    <source>
        <dbReference type="ARBA" id="ARBA00022490"/>
    </source>
</evidence>
<dbReference type="InterPro" id="IPR003124">
    <property type="entry name" value="WH2_dom"/>
</dbReference>
<evidence type="ECO:0000256" key="4">
    <source>
        <dbReference type="ARBA" id="ARBA00022553"/>
    </source>
</evidence>
<protein>
    <recommendedName>
        <fullName evidence="8">Leiomodin-1</fullName>
    </recommendedName>
</protein>
<feature type="region of interest" description="Disordered" evidence="9">
    <location>
        <begin position="1"/>
        <end position="313"/>
    </location>
</feature>
<organism evidence="11 12">
    <name type="scientific">Denticeps clupeoides</name>
    <name type="common">denticle herring</name>
    <dbReference type="NCBI Taxonomy" id="299321"/>
    <lineage>
        <taxon>Eukaryota</taxon>
        <taxon>Metazoa</taxon>
        <taxon>Chordata</taxon>
        <taxon>Craniata</taxon>
        <taxon>Vertebrata</taxon>
        <taxon>Euteleostomi</taxon>
        <taxon>Actinopterygii</taxon>
        <taxon>Neopterygii</taxon>
        <taxon>Teleostei</taxon>
        <taxon>Clupei</taxon>
        <taxon>Clupeiformes</taxon>
        <taxon>Denticipitoidei</taxon>
        <taxon>Denticipitidae</taxon>
        <taxon>Denticeps</taxon>
    </lineage>
</organism>
<comment type="function">
    <text evidence="7">Required for proper contractility of visceral smooth muscle cells. Mediates nucleation of actin filaments.</text>
</comment>
<gene>
    <name evidence="11" type="primary">lmod1b</name>
</gene>
<feature type="compositionally biased region" description="Basic and acidic residues" evidence="9">
    <location>
        <begin position="273"/>
        <end position="308"/>
    </location>
</feature>
<sequence length="642" mass="71760">MSRRKVRGLTRTGRQVSEDPDIDNLLSNLSPEDLEELKREVMTVPDPDPGEVILVDQTDGPAGVNNRGSSISKKPLQRDLSAEGETRKESRKQEYLRKMGLSQERRLSRSESKDGGIQVPDGVTTREDEAQDRNSKDADGKDDRAGPACRDGKRDGRESGSSKTKELISKLQEKKEDSREKERKEESRRREDSKTKGLISKLQEKRDKDESKERERKEEIRKRDDNKTRGLVSKLEEKQIPSAESKSDDKKKSEVKDNADIPNELPKEEEEDQKDREKDVKLKEGKMNENESSSVRDMEKSEKAKNETLKQTSGNTEEIGNCMAIKTPKAKTKEEEEEEESASMFSETLEKVRSNDPSMTELIVNNSEVIKIKTLIQFAEALRDNTHVKAFALANCHADDHVAYAIAGTLRNNKTITSINLDSNHLTSKGITSLIQALQHNATLTELRFHNQRHICGGKTEMEMVKVLKENTTLLKLGYHFELAGPRMTMTNLLSRNMDRQRQKRLQEQKLAQAQGNSDKKDSLEVPKAGAGFRSPKASPKPSPKPSPLPSPQPSPMASPRLGKKKEGGPGGPPPPPPPPPPAPMLDGDFLKNSLTPMSQRKVEDRSGGRAGATNSRDQLLASIRSSNIKQLKKVAVPKLLQ</sequence>
<feature type="compositionally biased region" description="Pro residues" evidence="9">
    <location>
        <begin position="539"/>
        <end position="557"/>
    </location>
</feature>
<dbReference type="FunFam" id="3.80.10.10:FF:000083">
    <property type="entry name" value="Leiomodin 1"/>
    <property type="match status" value="1"/>
</dbReference>
<dbReference type="GO" id="GO:0003779">
    <property type="term" value="F:actin binding"/>
    <property type="evidence" value="ECO:0007669"/>
    <property type="project" value="InterPro"/>
</dbReference>
<reference evidence="11 12" key="1">
    <citation type="submission" date="2020-06" db="EMBL/GenBank/DDBJ databases">
        <authorList>
            <consortium name="Wellcome Sanger Institute Data Sharing"/>
        </authorList>
    </citation>
    <scope>NUCLEOTIDE SEQUENCE [LARGE SCALE GENOMIC DNA]</scope>
</reference>
<evidence type="ECO:0000313" key="12">
    <source>
        <dbReference type="Proteomes" id="UP000694580"/>
    </source>
</evidence>
<accession>A0AAY4EVR5</accession>
<keyword evidence="12" id="KW-1185">Reference proteome</keyword>
<evidence type="ECO:0000259" key="10">
    <source>
        <dbReference type="PROSITE" id="PS51082"/>
    </source>
</evidence>
<evidence type="ECO:0000256" key="1">
    <source>
        <dbReference type="ARBA" id="ARBA00004204"/>
    </source>
</evidence>
<feature type="region of interest" description="Disordered" evidence="9">
    <location>
        <begin position="328"/>
        <end position="353"/>
    </location>
</feature>
<evidence type="ECO:0000256" key="9">
    <source>
        <dbReference type="SAM" id="MobiDB-lite"/>
    </source>
</evidence>
<dbReference type="GeneTree" id="ENSGT00940000159825"/>
<feature type="region of interest" description="Disordered" evidence="9">
    <location>
        <begin position="500"/>
        <end position="619"/>
    </location>
</feature>
<dbReference type="GO" id="GO:0005523">
    <property type="term" value="F:tropomyosin binding"/>
    <property type="evidence" value="ECO:0007669"/>
    <property type="project" value="InterPro"/>
</dbReference>
<dbReference type="Pfam" id="PF02205">
    <property type="entry name" value="WH2"/>
    <property type="match status" value="1"/>
</dbReference>
<name>A0AAY4EVR5_9TELE</name>
<keyword evidence="6" id="KW-0206">Cytoskeleton</keyword>
<keyword evidence="4" id="KW-0597">Phosphoprotein</keyword>
<dbReference type="GeneID" id="114800802"/>
<dbReference type="GO" id="GO:0007015">
    <property type="term" value="P:actin filament organization"/>
    <property type="evidence" value="ECO:0007669"/>
    <property type="project" value="TreeGrafter"/>
</dbReference>
<keyword evidence="5" id="KW-0677">Repeat</keyword>
<dbReference type="GO" id="GO:0051694">
    <property type="term" value="P:pointed-end actin filament capping"/>
    <property type="evidence" value="ECO:0007669"/>
    <property type="project" value="InterPro"/>
</dbReference>
<dbReference type="RefSeq" id="XP_028854443.1">
    <property type="nucleotide sequence ID" value="XM_028998610.1"/>
</dbReference>
<feature type="compositionally biased region" description="Basic and acidic residues" evidence="9">
    <location>
        <begin position="202"/>
        <end position="259"/>
    </location>
</feature>
<evidence type="ECO:0000256" key="6">
    <source>
        <dbReference type="ARBA" id="ARBA00023212"/>
    </source>
</evidence>
<feature type="compositionally biased region" description="Basic and acidic residues" evidence="9">
    <location>
        <begin position="124"/>
        <end position="195"/>
    </location>
</feature>
<evidence type="ECO:0000313" key="11">
    <source>
        <dbReference type="Ensembl" id="ENSDCDP00010061800.1"/>
    </source>
</evidence>
<evidence type="ECO:0000256" key="5">
    <source>
        <dbReference type="ARBA" id="ARBA00022737"/>
    </source>
</evidence>
<reference evidence="11" key="3">
    <citation type="submission" date="2025-09" db="UniProtKB">
        <authorList>
            <consortium name="Ensembl"/>
        </authorList>
    </citation>
    <scope>IDENTIFICATION</scope>
</reference>
<dbReference type="AlphaFoldDB" id="A0AAY4EVR5"/>
<evidence type="ECO:0000256" key="8">
    <source>
        <dbReference type="ARBA" id="ARBA00070932"/>
    </source>
</evidence>
<dbReference type="InterPro" id="IPR032675">
    <property type="entry name" value="LRR_dom_sf"/>
</dbReference>
<comment type="subcellular location">
    <subcellularLocation>
        <location evidence="2">Cytoplasm</location>
        <location evidence="2">Cytoskeleton</location>
    </subcellularLocation>
    <subcellularLocation>
        <location evidence="1">Cytoplasm</location>
        <location evidence="1">Myofibril</location>
        <location evidence="1">Sarcomere</location>
    </subcellularLocation>
</comment>
<feature type="domain" description="WH2" evidence="10">
    <location>
        <begin position="616"/>
        <end position="635"/>
    </location>
</feature>
<dbReference type="GO" id="GO:0006936">
    <property type="term" value="P:muscle contraction"/>
    <property type="evidence" value="ECO:0007669"/>
    <property type="project" value="TreeGrafter"/>
</dbReference>
<evidence type="ECO:0000256" key="2">
    <source>
        <dbReference type="ARBA" id="ARBA00004245"/>
    </source>
</evidence>
<dbReference type="InterPro" id="IPR004934">
    <property type="entry name" value="TMOD"/>
</dbReference>
<feature type="compositionally biased region" description="Pro residues" evidence="9">
    <location>
        <begin position="571"/>
        <end position="584"/>
    </location>
</feature>
<dbReference type="SMART" id="SM00246">
    <property type="entry name" value="WH2"/>
    <property type="match status" value="1"/>
</dbReference>
<dbReference type="PROSITE" id="PS51082">
    <property type="entry name" value="WH2"/>
    <property type="match status" value="1"/>
</dbReference>
<dbReference type="GO" id="GO:0005865">
    <property type="term" value="C:striated muscle thin filament"/>
    <property type="evidence" value="ECO:0007669"/>
    <property type="project" value="TreeGrafter"/>
</dbReference>
<dbReference type="Ensembl" id="ENSDCDT00010072574.1">
    <property type="protein sequence ID" value="ENSDCDP00010061800.1"/>
    <property type="gene ID" value="ENSDCDG00010034037.1"/>
</dbReference>
<dbReference type="GO" id="GO:0030239">
    <property type="term" value="P:myofibril assembly"/>
    <property type="evidence" value="ECO:0007669"/>
    <property type="project" value="TreeGrafter"/>
</dbReference>
<dbReference type="Proteomes" id="UP000694580">
    <property type="component" value="Chromosome 12"/>
</dbReference>